<dbReference type="RefSeq" id="WP_117731240.1">
    <property type="nucleotide sequence ID" value="NZ_CP027116.1"/>
</dbReference>
<dbReference type="AlphaFoldDB" id="A0AAD0MMT2"/>
<feature type="compositionally biased region" description="Basic and acidic residues" evidence="1">
    <location>
        <begin position="378"/>
        <end position="398"/>
    </location>
</feature>
<feature type="region of interest" description="Disordered" evidence="1">
    <location>
        <begin position="378"/>
        <end position="416"/>
    </location>
</feature>
<dbReference type="Proteomes" id="UP000264960">
    <property type="component" value="Chromosome"/>
</dbReference>
<sequence>MGLFDWLFPKKSSNVTHRLEMISDNGNGFYSFGGNLYKSDIVRACIRPFAKAAGKMVAKHILDNKQSGAFKINPNVNIRFLLEEPNPLMSGQMMQEKIATHLKLNNNAFIYMKFDNNMLSELWPVPCSSVEAVEDNQHNLFLKFQFSNGKTQTIPYKHIIHLRNDFNGNDIFGDHPRDALLPLMNVISTVDQGMVSAVKNSAVIKWILKFNSTLRPEDMKQQTKDFTEQYLSIDSNMGGAAATDAKFDATQVKDQSYVPDDKQIAGSVKRVQAFFGTNEKIIMSTYTEDEWNSYYEAEIEPFAMQMSNEYTRKLFSRRERGFGNSIVFESTTLQYASMSTKLNLVQLVDRGIFCANDVLKIFNMPPIEGGNEYVRRLDTVPVSDERQQGNDEGGEKDASGQPDENTGTEEHDGNER</sequence>
<proteinExistence type="predicted"/>
<dbReference type="InterPro" id="IPR006944">
    <property type="entry name" value="Phage/GTA_portal"/>
</dbReference>
<evidence type="ECO:0000313" key="3">
    <source>
        <dbReference type="Proteomes" id="UP000264960"/>
    </source>
</evidence>
<accession>A0AAD0MMT2</accession>
<protein>
    <submittedName>
        <fullName evidence="2">Phage portal protein</fullName>
    </submittedName>
</protein>
<dbReference type="EMBL" id="CP027116">
    <property type="protein sequence ID" value="AVM24900.1"/>
    <property type="molecule type" value="Genomic_DNA"/>
</dbReference>
<name>A0AAD0MMT2_BACPU</name>
<dbReference type="Pfam" id="PF04860">
    <property type="entry name" value="Phage_portal"/>
    <property type="match status" value="1"/>
</dbReference>
<evidence type="ECO:0000256" key="1">
    <source>
        <dbReference type="SAM" id="MobiDB-lite"/>
    </source>
</evidence>
<reference evidence="2 3" key="1">
    <citation type="submission" date="2018-02" db="EMBL/GenBank/DDBJ databases">
        <title>The complete genome of two Bacillus pumilus strains from Cuatro Cienegas, Coahuila, Mexico.</title>
        <authorList>
            <person name="Zarza E."/>
            <person name="Alcaraz L.D."/>
            <person name="Aguilar-Salinas B."/>
            <person name="Islas A."/>
            <person name="Olmedo-Alvarez G."/>
        </authorList>
    </citation>
    <scope>NUCLEOTIDE SEQUENCE [LARGE SCALE GENOMIC DNA]</scope>
    <source>
        <strain evidence="2 3">145</strain>
    </source>
</reference>
<gene>
    <name evidence="2" type="ORF">C5695_13995</name>
</gene>
<organism evidence="2 3">
    <name type="scientific">Bacillus pumilus</name>
    <name type="common">Bacillus mesentericus</name>
    <dbReference type="NCBI Taxonomy" id="1408"/>
    <lineage>
        <taxon>Bacteria</taxon>
        <taxon>Bacillati</taxon>
        <taxon>Bacillota</taxon>
        <taxon>Bacilli</taxon>
        <taxon>Bacillales</taxon>
        <taxon>Bacillaceae</taxon>
        <taxon>Bacillus</taxon>
    </lineage>
</organism>
<evidence type="ECO:0000313" key="2">
    <source>
        <dbReference type="EMBL" id="AVM24900.1"/>
    </source>
</evidence>